<proteinExistence type="predicted"/>
<name>A0A2I0UVL6_9BACI</name>
<evidence type="ECO:0000313" key="2">
    <source>
        <dbReference type="Proteomes" id="UP000234956"/>
    </source>
</evidence>
<dbReference type="SUPFAM" id="SSF55729">
    <property type="entry name" value="Acyl-CoA N-acyltransferases (Nat)"/>
    <property type="match status" value="1"/>
</dbReference>
<dbReference type="Proteomes" id="UP000234956">
    <property type="component" value="Unassembled WGS sequence"/>
</dbReference>
<dbReference type="InterPro" id="IPR016181">
    <property type="entry name" value="Acyl_CoA_acyltransferase"/>
</dbReference>
<accession>A0A2I0UVL6</accession>
<dbReference type="Gene3D" id="3.40.630.30">
    <property type="match status" value="1"/>
</dbReference>
<organism evidence="1 2">
    <name type="scientific">Lysinibacillus fusiformis</name>
    <dbReference type="NCBI Taxonomy" id="28031"/>
    <lineage>
        <taxon>Bacteria</taxon>
        <taxon>Bacillati</taxon>
        <taxon>Bacillota</taxon>
        <taxon>Bacilli</taxon>
        <taxon>Bacillales</taxon>
        <taxon>Bacillaceae</taxon>
        <taxon>Lysinibacillus</taxon>
    </lineage>
</organism>
<evidence type="ECO:0000313" key="1">
    <source>
        <dbReference type="EMBL" id="PKU50073.1"/>
    </source>
</evidence>
<dbReference type="RefSeq" id="WP_036117848.1">
    <property type="nucleotide sequence ID" value="NZ_JAZBNI010000004.1"/>
</dbReference>
<keyword evidence="1" id="KW-0808">Transferase</keyword>
<dbReference type="AlphaFoldDB" id="A0A2I0UVL6"/>
<dbReference type="EMBL" id="PDFK01000009">
    <property type="protein sequence ID" value="PKU50073.1"/>
    <property type="molecule type" value="Genomic_DNA"/>
</dbReference>
<sequence>MEKIYEGMLDKTPFFVIKLTPQHLQQIEELQVEVYEALADQSILQPLSTEEFEYILNGNGMMIGAYVEDELIAFRALLNPPIDEEHLGYDCGITENEFQRVLYQEISNVSPKYRGYGLQKTLATVVMNAIDLEKYDYVCSTVKPYNIPSLKDKFSQDLVIKGLKIKYVDKLRYIFYKDLQQELSPVFTDKQIISMGDTAAQQQLLKQGFLGTRMFEENNDWFVVYEK</sequence>
<gene>
    <name evidence="1" type="ORF">CRI88_19750</name>
</gene>
<protein>
    <submittedName>
        <fullName evidence="1">N-acetyltransferase</fullName>
    </submittedName>
</protein>
<dbReference type="GO" id="GO:0016740">
    <property type="term" value="F:transferase activity"/>
    <property type="evidence" value="ECO:0007669"/>
    <property type="project" value="UniProtKB-KW"/>
</dbReference>
<comment type="caution">
    <text evidence="1">The sequence shown here is derived from an EMBL/GenBank/DDBJ whole genome shotgun (WGS) entry which is preliminary data.</text>
</comment>
<reference evidence="1 2" key="1">
    <citation type="submission" date="2017-10" db="EMBL/GenBank/DDBJ databases">
        <title>Draft genome of Lysinibacillus fusiformis strain Juneja, a laboratory-derived pathogen of Drosophila melanogaster.</title>
        <authorList>
            <person name="Smith B.R."/>
            <person name="Unckless R.L."/>
        </authorList>
    </citation>
    <scope>NUCLEOTIDE SEQUENCE [LARGE SCALE GENOMIC DNA]</scope>
    <source>
        <strain evidence="1 2">Juneja</strain>
    </source>
</reference>